<evidence type="ECO:0000313" key="3">
    <source>
        <dbReference type="EMBL" id="TDN53332.1"/>
    </source>
</evidence>
<organism evidence="3 4">
    <name type="scientific">Azoarcus indigens</name>
    <dbReference type="NCBI Taxonomy" id="29545"/>
    <lineage>
        <taxon>Bacteria</taxon>
        <taxon>Pseudomonadati</taxon>
        <taxon>Pseudomonadota</taxon>
        <taxon>Betaproteobacteria</taxon>
        <taxon>Rhodocyclales</taxon>
        <taxon>Zoogloeaceae</taxon>
        <taxon>Azoarcus</taxon>
    </lineage>
</organism>
<dbReference type="AlphaFoldDB" id="A0A4V3BN67"/>
<keyword evidence="1" id="KW-0732">Signal</keyword>
<keyword evidence="4" id="KW-1185">Reference proteome</keyword>
<dbReference type="InterPro" id="IPR006315">
    <property type="entry name" value="OM_autotransptr_brl_dom"/>
</dbReference>
<dbReference type="Gene3D" id="2.40.128.130">
    <property type="entry name" value="Autotransporter beta-domain"/>
    <property type="match status" value="1"/>
</dbReference>
<evidence type="ECO:0000259" key="2">
    <source>
        <dbReference type="PROSITE" id="PS51208"/>
    </source>
</evidence>
<protein>
    <submittedName>
        <fullName evidence="3">Outer membrane autotransporter protein</fullName>
    </submittedName>
</protein>
<evidence type="ECO:0000313" key="4">
    <source>
        <dbReference type="Proteomes" id="UP000295129"/>
    </source>
</evidence>
<dbReference type="InterPro" id="IPR005546">
    <property type="entry name" value="Autotransporte_beta"/>
</dbReference>
<feature type="domain" description="Autotransporter" evidence="2">
    <location>
        <begin position="666"/>
        <end position="944"/>
    </location>
</feature>
<evidence type="ECO:0000256" key="1">
    <source>
        <dbReference type="SAM" id="SignalP"/>
    </source>
</evidence>
<dbReference type="NCBIfam" id="TIGR01414">
    <property type="entry name" value="autotrans_barl"/>
    <property type="match status" value="1"/>
</dbReference>
<dbReference type="Proteomes" id="UP000295129">
    <property type="component" value="Unassembled WGS sequence"/>
</dbReference>
<dbReference type="SUPFAM" id="SSF103515">
    <property type="entry name" value="Autotransporter"/>
    <property type="match status" value="1"/>
</dbReference>
<comment type="caution">
    <text evidence="3">The sequence shown here is derived from an EMBL/GenBank/DDBJ whole genome shotgun (WGS) entry which is preliminary data.</text>
</comment>
<reference evidence="3 4" key="1">
    <citation type="submission" date="2019-03" db="EMBL/GenBank/DDBJ databases">
        <title>Genomic Encyclopedia of Type Strains, Phase IV (KMG-IV): sequencing the most valuable type-strain genomes for metagenomic binning, comparative biology and taxonomic classification.</title>
        <authorList>
            <person name="Goeker M."/>
        </authorList>
    </citation>
    <scope>NUCLEOTIDE SEQUENCE [LARGE SCALE GENOMIC DNA]</scope>
    <source>
        <strain evidence="3 4">DSM 12121</strain>
    </source>
</reference>
<sequence>MQQKTMTKELFRRGTLCAALGALFHAPAALAVACDVTGTVITFSCDATSVNVQAESASSSLTLTDFSTASLFFAPRPAGYASQPSFDQVLNILGSSVINNSAGVAINGQSFDQANRNIVVNIGADAQISSIGGDGAVWIRNDVSGDITIDNEGTVDYTGSGAAISATTNDGNVTLSNAGVVTATGGARGVYADGGFNSSSALVSIVNTGTVTADAAGLRAVNYNGLASIDNSASVSSTERQALVAWSSDGPVSITNSGSVSSTADIAVQAASEYGDITVTNSGLINAPADAAAAALAGRSAMGISAVVDMVPADCSDCYGNVSVTNTASGEINALGDYGIEAQTPDGNIVLNNAGTVRGASGVYLNSLSGTVNATNTGSIYALDGGGSALHVEGADSGTVSNSGLLYGVNTAVSVASGATITVNNAAAGRVIGGLSMASGSFSNSGLLALKTGVDASALSSTGNVTHATVAGDFVQTASGTLMIAAQSANASTGYSTLSVGGSASIAGTLYVDVKALNSLAAGETLTSVVSAGSLSGNFDSVVDNSAMFNFLSVATTGSGGHIDLAVVNTLTAEQAVTGLGATPAIGAARVLDQIIQNSGSHPGMSGVIQALGSLETAVEVGAAVSQTVPLMTGGTMQATQGALGGINRIVQARIDSNRGLSSGDGFVSDGNIWAKTFASWADQGERDRVEGYKATTYGFVFGADGVVSPTLRLGAAFAYGRSDIDGKSSTAPQSADVDIYQLIGYGSLSLDERTELNFQAGIGRNSNDGRRRIGFMGVTADADYDSDTAMLGVGIGRVYALDAKSSLTPSVRLDYTWVKDHSYRESGAGALSLDVDSRSTEALVISAEGKLAHQLNERTALTASLGAGYDTINKRASIVSAFAGAPGAAFVTRGARQDPWLLRGGAGATYKTASGVELTARYDAEYRDDFLNQTASVKANWPF</sequence>
<accession>A0A4V3BN67</accession>
<dbReference type="InterPro" id="IPR036709">
    <property type="entry name" value="Autotransporte_beta_dom_sf"/>
</dbReference>
<dbReference type="GO" id="GO:0019867">
    <property type="term" value="C:outer membrane"/>
    <property type="evidence" value="ECO:0007669"/>
    <property type="project" value="InterPro"/>
</dbReference>
<gene>
    <name evidence="3" type="ORF">C7389_1055</name>
</gene>
<dbReference type="PROSITE" id="PS51257">
    <property type="entry name" value="PROKAR_LIPOPROTEIN"/>
    <property type="match status" value="1"/>
</dbReference>
<dbReference type="Pfam" id="PF03797">
    <property type="entry name" value="Autotransporter"/>
    <property type="match status" value="1"/>
</dbReference>
<dbReference type="PROSITE" id="PS51208">
    <property type="entry name" value="AUTOTRANSPORTER"/>
    <property type="match status" value="1"/>
</dbReference>
<name>A0A4V3BN67_9RHOO</name>
<feature type="signal peptide" evidence="1">
    <location>
        <begin position="1"/>
        <end position="31"/>
    </location>
</feature>
<feature type="chain" id="PRO_5020308389" evidence="1">
    <location>
        <begin position="32"/>
        <end position="944"/>
    </location>
</feature>
<dbReference type="SMART" id="SM00869">
    <property type="entry name" value="Autotransporter"/>
    <property type="match status" value="1"/>
</dbReference>
<dbReference type="EMBL" id="SNVV01000005">
    <property type="protein sequence ID" value="TDN53332.1"/>
    <property type="molecule type" value="Genomic_DNA"/>
</dbReference>
<proteinExistence type="predicted"/>